<comment type="caution">
    <text evidence="3">The sequence shown here is derived from an EMBL/GenBank/DDBJ whole genome shotgun (WGS) entry which is preliminary data.</text>
</comment>
<keyword evidence="2" id="KW-0812">Transmembrane</keyword>
<feature type="transmembrane region" description="Helical" evidence="2">
    <location>
        <begin position="374"/>
        <end position="394"/>
    </location>
</feature>
<feature type="compositionally biased region" description="Basic residues" evidence="1">
    <location>
        <begin position="103"/>
        <end position="112"/>
    </location>
</feature>
<dbReference type="EMBL" id="SBIQ01000038">
    <property type="protein sequence ID" value="KAF7683964.1"/>
    <property type="molecule type" value="Genomic_DNA"/>
</dbReference>
<evidence type="ECO:0000313" key="4">
    <source>
        <dbReference type="Proteomes" id="UP001516464"/>
    </source>
</evidence>
<reference evidence="3 4" key="1">
    <citation type="submission" date="2019-01" db="EMBL/GenBank/DDBJ databases">
        <title>Genomes sequencing and comparative genomics of infectious freshwater microsporidia, Cucumispora dikerogammari and Thelohania contejeani.</title>
        <authorList>
            <person name="Cormier A."/>
            <person name="Giraud I."/>
            <person name="Wattier R."/>
            <person name="Teixeira M."/>
            <person name="Grandjean F."/>
            <person name="Rigaud T."/>
            <person name="Cordaux R."/>
        </authorList>
    </citation>
    <scope>NUCLEOTIDE SEQUENCE [LARGE SCALE GENOMIC DNA]</scope>
    <source>
        <strain evidence="3">T1</strain>
        <tissue evidence="3">Spores</tissue>
    </source>
</reference>
<gene>
    <name evidence="3" type="ORF">TCON_0833</name>
</gene>
<name>A0ABQ7I0M7_9MICR</name>
<sequence length="403" mass="47167">MNYPVFPIFTIAVKGDRVIAAGGGGDPDFGKRNGVLILDLTTYNDLGYYETPDLISDIYVYETDDVDSESLEEADSKEMEEDGIKNKSSNQEITAFKEISNRKKYQPKKRKYQNQEKNKDKPNSQLYVSAISNDYLYLLRINNDKFTLLQKIKKKVSFQMFTSKFFFISNQQLYGFDRIHKTPELLDTITELDPKDDQQTDTHQEEYFYTLYKNEGLIIPQREEGTRDIFNNWESFFIISNRIHKVVFEYGLYTFVFNNKKYQYSEVPRSIRFNPFNQTIVFFLKGYEQSLHIITWLGEEYIHKIPMITCLNTEGEVTVVGTGEGKVYIYKEPCYGSAMTVADVPITGVALYKGYVYFTSFNGLIDRKKVNYRLYVFSFILLVGIICGIIAYYWKLKYDTLYK</sequence>
<keyword evidence="4" id="KW-1185">Reference proteome</keyword>
<evidence type="ECO:0000256" key="2">
    <source>
        <dbReference type="SAM" id="Phobius"/>
    </source>
</evidence>
<evidence type="ECO:0000256" key="1">
    <source>
        <dbReference type="SAM" id="MobiDB-lite"/>
    </source>
</evidence>
<dbReference type="Proteomes" id="UP001516464">
    <property type="component" value="Unassembled WGS sequence"/>
</dbReference>
<accession>A0ABQ7I0M7</accession>
<keyword evidence="2" id="KW-1133">Transmembrane helix</keyword>
<protein>
    <submittedName>
        <fullName evidence="3">Uncharacterized protein</fullName>
    </submittedName>
</protein>
<keyword evidence="2" id="KW-0472">Membrane</keyword>
<feature type="compositionally biased region" description="Basic and acidic residues" evidence="1">
    <location>
        <begin position="113"/>
        <end position="122"/>
    </location>
</feature>
<organism evidence="3 4">
    <name type="scientific">Astathelohania contejeani</name>
    <dbReference type="NCBI Taxonomy" id="164912"/>
    <lineage>
        <taxon>Eukaryota</taxon>
        <taxon>Fungi</taxon>
        <taxon>Fungi incertae sedis</taxon>
        <taxon>Microsporidia</taxon>
        <taxon>Astathelohaniidae</taxon>
        <taxon>Astathelohania</taxon>
    </lineage>
</organism>
<evidence type="ECO:0000313" key="3">
    <source>
        <dbReference type="EMBL" id="KAF7683964.1"/>
    </source>
</evidence>
<proteinExistence type="predicted"/>
<feature type="region of interest" description="Disordered" evidence="1">
    <location>
        <begin position="103"/>
        <end position="124"/>
    </location>
</feature>